<dbReference type="InterPro" id="IPR003864">
    <property type="entry name" value="CSC1/OSCA1-like_7TM"/>
</dbReference>
<feature type="transmembrane region" description="Helical" evidence="9">
    <location>
        <begin position="50"/>
        <end position="72"/>
    </location>
</feature>
<keyword evidence="15" id="KW-1185">Reference proteome</keyword>
<dbReference type="InterPro" id="IPR022257">
    <property type="entry name" value="PHM7_ext"/>
</dbReference>
<keyword evidence="3" id="KW-0813">Transport</keyword>
<dbReference type="EMBL" id="MU853935">
    <property type="protein sequence ID" value="KAK3935188.1"/>
    <property type="molecule type" value="Genomic_DNA"/>
</dbReference>
<evidence type="ECO:0000256" key="6">
    <source>
        <dbReference type="ARBA" id="ARBA00023136"/>
    </source>
</evidence>
<feature type="transmembrane region" description="Helical" evidence="9">
    <location>
        <begin position="482"/>
        <end position="505"/>
    </location>
</feature>
<feature type="region of interest" description="Disordered" evidence="8">
    <location>
        <begin position="293"/>
        <end position="323"/>
    </location>
</feature>
<feature type="domain" description="CSC1/OSCA1-like N-terminal transmembrane" evidence="12">
    <location>
        <begin position="51"/>
        <end position="199"/>
    </location>
</feature>
<dbReference type="InterPro" id="IPR045122">
    <property type="entry name" value="Csc1-like"/>
</dbReference>
<feature type="coiled-coil region" evidence="7">
    <location>
        <begin position="260"/>
        <end position="287"/>
    </location>
</feature>
<dbReference type="AlphaFoldDB" id="A0AAN6MZ38"/>
<sequence length="1013" mass="114590">MMEVNSFPSLGRRDFNASADPRIGSGRDNTTGGTTSHLTSSGTNSASLSALGSTFVPVLIYSVACFAIFFTLRRKCPRVYAPRTLPGLRTPEQPSPQLPTGWFNWIKPFFRIEDSYILNNCSLDGFFFLRYLRVLSIICFIGACVSWPILLPVNGTGGSGLTQLDLLTIGNIVIPVSFYAHVVVAWAFFGFILFTICRECIYYINLRQAYLLSPNYAKRLSSRTVLFTCVPKQYLEEAKLRKMFGDSAKNIWIVRNTNILRGLVEEREKTAERLEKAEIELIRMANLARAKHLKTHPQAAPPKLPSISLSESAQEDAEKGPVNSEIRVVEQQLSILHSARNSQNGEKPADPEYTHPYGLGSLLPDVRGSVAALWIPAEARPAHRPLANFGRRVDTIRWTRQRLKVLNREIWKLRRMYRGGDGTPLNAAFIEFDSQASAQEAFQILAHHQPLHMSPRFIGIRPEEIVWGSLRIRWWEHIMRRFFMMGTIFAAILFWSIPAAFVGLASNISFLSSKVPFLSWIALLPTAITGVIQGLLPALALSWLMAAVPWMLRGCARVAGVPSHALVELFVQNAYFAFQVVQVFLITTITSTASAAFTDLLSDPLSAKDILAQNLPKASNFYLSYILVQCLAGGAAKLVNFSDIFRHEVLGRATTDPRKAFRRYTRLRRTHWGSVYPVFTNMGVIAISYSCIAPLILVFAGLGMYFMSYIYRYMLIYVYESDLDTKGLFYPRALMQLMTGLYIAEICLIGLFALKSAFGPMLLMILFLVFTWLIQTSLNEAITPLLYNLPRTLAMERDTGVRFEEPPAEEPDPNNPRPSYEGGLAGDYYNENEHFGDEPEPPPINEQLDADVQLRGVSFEGVSSFRATFGEWTKSMFKSRVKKESEESGLTKVLTQIKIMLTPDPTRDPNFIMKWLHPEVYQDFRILQPTVNPGPDDNEIPEKYAQAAYFPPEMWRPAPRIWIPKDDARVSRQEVAHSKGVIQISDQHCWLDERCRVVFDMEESPLKEPRILY</sequence>
<keyword evidence="4 9" id="KW-0812">Transmembrane</keyword>
<evidence type="ECO:0000259" key="13">
    <source>
        <dbReference type="Pfam" id="PF14703"/>
    </source>
</evidence>
<dbReference type="InterPro" id="IPR032880">
    <property type="entry name" value="CSC1/OSCA1-like_N"/>
</dbReference>
<feature type="transmembrane region" description="Helical" evidence="9">
    <location>
        <begin position="131"/>
        <end position="152"/>
    </location>
</feature>
<evidence type="ECO:0000313" key="15">
    <source>
        <dbReference type="Proteomes" id="UP001303473"/>
    </source>
</evidence>
<feature type="transmembrane region" description="Helical" evidence="9">
    <location>
        <begin position="733"/>
        <end position="754"/>
    </location>
</feature>
<keyword evidence="6 9" id="KW-0472">Membrane</keyword>
<feature type="compositionally biased region" description="Low complexity" evidence="8">
    <location>
        <begin position="30"/>
        <end position="42"/>
    </location>
</feature>
<feature type="transmembrane region" description="Helical" evidence="9">
    <location>
        <begin position="517"/>
        <end position="544"/>
    </location>
</feature>
<dbReference type="InterPro" id="IPR027815">
    <property type="entry name" value="CSC1/OSCA1-like_cyt"/>
</dbReference>
<feature type="transmembrane region" description="Helical" evidence="9">
    <location>
        <begin position="761"/>
        <end position="778"/>
    </location>
</feature>
<protein>
    <submittedName>
        <fullName evidence="14">Uncharacterized protein</fullName>
    </submittedName>
</protein>
<name>A0AAN6MZ38_9PEZI</name>
<dbReference type="Proteomes" id="UP001303473">
    <property type="component" value="Unassembled WGS sequence"/>
</dbReference>
<feature type="transmembrane region" description="Helical" evidence="9">
    <location>
        <begin position="691"/>
        <end position="713"/>
    </location>
</feature>
<feature type="region of interest" description="Disordered" evidence="8">
    <location>
        <begin position="803"/>
        <end position="823"/>
    </location>
</feature>
<evidence type="ECO:0000259" key="11">
    <source>
        <dbReference type="Pfam" id="PF12621"/>
    </source>
</evidence>
<comment type="caution">
    <text evidence="14">The sequence shown here is derived from an EMBL/GenBank/DDBJ whole genome shotgun (WGS) entry which is preliminary data.</text>
</comment>
<dbReference type="Pfam" id="PF14703">
    <property type="entry name" value="PHM7_cyt"/>
    <property type="match status" value="1"/>
</dbReference>
<proteinExistence type="inferred from homology"/>
<dbReference type="PANTHER" id="PTHR13018:SF53">
    <property type="entry name" value="DUF221 DOMAIN PROTEIN"/>
    <property type="match status" value="1"/>
</dbReference>
<evidence type="ECO:0000256" key="2">
    <source>
        <dbReference type="ARBA" id="ARBA00007779"/>
    </source>
</evidence>
<reference evidence="15" key="1">
    <citation type="journal article" date="2023" name="Mol. Phylogenet. Evol.">
        <title>Genome-scale phylogeny and comparative genomics of the fungal order Sordariales.</title>
        <authorList>
            <person name="Hensen N."/>
            <person name="Bonometti L."/>
            <person name="Westerberg I."/>
            <person name="Brannstrom I.O."/>
            <person name="Guillou S."/>
            <person name="Cros-Aarteil S."/>
            <person name="Calhoun S."/>
            <person name="Haridas S."/>
            <person name="Kuo A."/>
            <person name="Mondo S."/>
            <person name="Pangilinan J."/>
            <person name="Riley R."/>
            <person name="LaButti K."/>
            <person name="Andreopoulos B."/>
            <person name="Lipzen A."/>
            <person name="Chen C."/>
            <person name="Yan M."/>
            <person name="Daum C."/>
            <person name="Ng V."/>
            <person name="Clum A."/>
            <person name="Steindorff A."/>
            <person name="Ohm R.A."/>
            <person name="Martin F."/>
            <person name="Silar P."/>
            <person name="Natvig D.O."/>
            <person name="Lalanne C."/>
            <person name="Gautier V."/>
            <person name="Ament-Velasquez S.L."/>
            <person name="Kruys A."/>
            <person name="Hutchinson M.I."/>
            <person name="Powell A.J."/>
            <person name="Barry K."/>
            <person name="Miller A.N."/>
            <person name="Grigoriev I.V."/>
            <person name="Debuchy R."/>
            <person name="Gladieux P."/>
            <person name="Hiltunen Thoren M."/>
            <person name="Johannesson H."/>
        </authorList>
    </citation>
    <scope>NUCLEOTIDE SEQUENCE [LARGE SCALE GENOMIC DNA]</scope>
    <source>
        <strain evidence="15">CBS 340.73</strain>
    </source>
</reference>
<evidence type="ECO:0000259" key="12">
    <source>
        <dbReference type="Pfam" id="PF13967"/>
    </source>
</evidence>
<feature type="domain" description="CSC1/OSCA1-like cytosolic" evidence="13">
    <location>
        <begin position="222"/>
        <end position="467"/>
    </location>
</feature>
<feature type="transmembrane region" description="Helical" evidence="9">
    <location>
        <begin position="172"/>
        <end position="197"/>
    </location>
</feature>
<dbReference type="PANTHER" id="PTHR13018">
    <property type="entry name" value="PROBABLE MEMBRANE PROTEIN DUF221-RELATED"/>
    <property type="match status" value="1"/>
</dbReference>
<accession>A0AAN6MZ38</accession>
<evidence type="ECO:0000256" key="8">
    <source>
        <dbReference type="SAM" id="MobiDB-lite"/>
    </source>
</evidence>
<dbReference type="Pfam" id="PF13967">
    <property type="entry name" value="RSN1_TM"/>
    <property type="match status" value="1"/>
</dbReference>
<dbReference type="Pfam" id="PF12621">
    <property type="entry name" value="PHM7_ext"/>
    <property type="match status" value="1"/>
</dbReference>
<dbReference type="GO" id="GO:0005227">
    <property type="term" value="F:calcium-activated cation channel activity"/>
    <property type="evidence" value="ECO:0007669"/>
    <property type="project" value="InterPro"/>
</dbReference>
<feature type="region of interest" description="Disordered" evidence="8">
    <location>
        <begin position="1"/>
        <end position="42"/>
    </location>
</feature>
<feature type="domain" description="10TM putative phosphate transporter extracellular tail" evidence="11">
    <location>
        <begin position="915"/>
        <end position="1005"/>
    </location>
</feature>
<comment type="similarity">
    <text evidence="2">Belongs to the CSC1 (TC 1.A.17) family.</text>
</comment>
<evidence type="ECO:0000259" key="10">
    <source>
        <dbReference type="Pfam" id="PF02714"/>
    </source>
</evidence>
<organism evidence="14 15">
    <name type="scientific">Diplogelasinospora grovesii</name>
    <dbReference type="NCBI Taxonomy" id="303347"/>
    <lineage>
        <taxon>Eukaryota</taxon>
        <taxon>Fungi</taxon>
        <taxon>Dikarya</taxon>
        <taxon>Ascomycota</taxon>
        <taxon>Pezizomycotina</taxon>
        <taxon>Sordariomycetes</taxon>
        <taxon>Sordariomycetidae</taxon>
        <taxon>Sordariales</taxon>
        <taxon>Diplogelasinosporaceae</taxon>
        <taxon>Diplogelasinospora</taxon>
    </lineage>
</organism>
<dbReference type="GO" id="GO:0005886">
    <property type="term" value="C:plasma membrane"/>
    <property type="evidence" value="ECO:0007669"/>
    <property type="project" value="TreeGrafter"/>
</dbReference>
<comment type="subcellular location">
    <subcellularLocation>
        <location evidence="1">Membrane</location>
        <topology evidence="1">Multi-pass membrane protein</topology>
    </subcellularLocation>
</comment>
<dbReference type="Pfam" id="PF02714">
    <property type="entry name" value="RSN1_7TM"/>
    <property type="match status" value="1"/>
</dbReference>
<evidence type="ECO:0000256" key="5">
    <source>
        <dbReference type="ARBA" id="ARBA00022989"/>
    </source>
</evidence>
<feature type="domain" description="CSC1/OSCA1-like 7TM region" evidence="10">
    <location>
        <begin position="480"/>
        <end position="752"/>
    </location>
</feature>
<keyword evidence="7" id="KW-0175">Coiled coil</keyword>
<evidence type="ECO:0000256" key="3">
    <source>
        <dbReference type="ARBA" id="ARBA00022448"/>
    </source>
</evidence>
<evidence type="ECO:0000256" key="1">
    <source>
        <dbReference type="ARBA" id="ARBA00004141"/>
    </source>
</evidence>
<evidence type="ECO:0000256" key="9">
    <source>
        <dbReference type="SAM" id="Phobius"/>
    </source>
</evidence>
<gene>
    <name evidence="14" type="ORF">QBC46DRAFT_398042</name>
</gene>
<evidence type="ECO:0000256" key="7">
    <source>
        <dbReference type="SAM" id="Coils"/>
    </source>
</evidence>
<evidence type="ECO:0000256" key="4">
    <source>
        <dbReference type="ARBA" id="ARBA00022692"/>
    </source>
</evidence>
<keyword evidence="5 9" id="KW-1133">Transmembrane helix</keyword>
<evidence type="ECO:0000313" key="14">
    <source>
        <dbReference type="EMBL" id="KAK3935188.1"/>
    </source>
</evidence>